<keyword evidence="3" id="KW-0677">Repeat</keyword>
<feature type="compositionally biased region" description="Basic and acidic residues" evidence="6">
    <location>
        <begin position="764"/>
        <end position="779"/>
    </location>
</feature>
<dbReference type="Pfam" id="PF08625">
    <property type="entry name" value="Utp13"/>
    <property type="match status" value="1"/>
</dbReference>
<feature type="compositionally biased region" description="Basic and acidic residues" evidence="6">
    <location>
        <begin position="849"/>
        <end position="862"/>
    </location>
</feature>
<evidence type="ECO:0000256" key="5">
    <source>
        <dbReference type="PROSITE-ProRule" id="PRU00221"/>
    </source>
</evidence>
<dbReference type="Pfam" id="PF00400">
    <property type="entry name" value="WD40"/>
    <property type="match status" value="9"/>
</dbReference>
<dbReference type="PROSITE" id="PS00678">
    <property type="entry name" value="WD_REPEATS_1"/>
    <property type="match status" value="3"/>
</dbReference>
<feature type="region of interest" description="Disordered" evidence="6">
    <location>
        <begin position="721"/>
        <end position="920"/>
    </location>
</feature>
<proteinExistence type="predicted"/>
<dbReference type="OMA" id="PYVQRHF"/>
<keyword evidence="4" id="KW-0539">Nucleus</keyword>
<dbReference type="PROSITE" id="PS50294">
    <property type="entry name" value="WD_REPEATS_REGION"/>
    <property type="match status" value="8"/>
</dbReference>
<keyword evidence="2 5" id="KW-0853">WD repeat</keyword>
<dbReference type="GO" id="GO:0000472">
    <property type="term" value="P:endonucleolytic cleavage to generate mature 5'-end of SSU-rRNA from (SSU-rRNA, 5.8S rRNA, LSU-rRNA)"/>
    <property type="evidence" value="ECO:0000318"/>
    <property type="project" value="GO_Central"/>
</dbReference>
<evidence type="ECO:0000256" key="2">
    <source>
        <dbReference type="ARBA" id="ARBA00022574"/>
    </source>
</evidence>
<sequence>MAFDSTSTLLATGSSDSTIKLWDIVRQYCTHNLKGSQGVVSLVQFHPDSERLHLFSVSDDSHIRIWDLQTSSCLSVLETHYGAVTGLSFSQDGNTLLSSGRDSVVVIWDLVMNLAKKTIPVFEPLETVVFLPEDKDFPHITPKKEKKDFCFLTAGAKGIMKVWSSTGRCLYEQRGSHLQSLKKQTSEDQKQPAMITSAMICEAIGCIAVVTYDHNIILFRLEDLKLEKQFVGYSEEILDLKLMGMNESHLAVASNSEQIRIFELSSGSCQILTGHTDIVMSLDVFKKGLMMVSSSKDNTVLIWHMDEESCLVTCVAVGLGHTHSVGTVAAARLSSKFCVSGSEDCTLKVWRIPEQRPEEGIKEPVHMKVTFTEKAHDKDINSVSLSPNDKLLATGSQDRVAKLWHMDKEVLLGSFRGHKRGIWCVQFSPTDQALATSSADGSIKIWALSDFSCVKTFEGHDASVLKVIFLTRGMQLLSSGSDGLLKLWTIKTNECVATLDEHSDKLWSVTVDRSEQKVVTAGADSNILIWEDVTQIEYEEKAEKEEDQILKKQQLSNLMHSKKFTKALRLAITLDQPFKALGIIRTILEEPDGEAQLAITITKLRPDQIESVLRFAQTWNMNSKHCHVAQCVLGIIFRSQDPDDLAKFPGVKDILEGLMPYTDRHFQRLSRMLQQAMFVQYTWQVMRRASGLQELTGELEATTSDGTMGMEDFFLDKIGDITQENDDDDSSDDQDGGDKDEEEEVVCKDVEEESSRIVKRKSKHEWSNSKSCETHVTRDSDDDNGEEVEELERFPSLKRTGEIKKVASQDKNAVQDCDEEKENQSRPSRKSGKKEEKSRTSSVKKTLRKDRDGNDDEKKEEPPSPVKQETLQVSKEKASATPGRGSKRKSTLKPVEGAGISPKKTTPSPYNKRLRKQSRK</sequence>
<dbReference type="Proteomes" id="UP000007110">
    <property type="component" value="Unassembled WGS sequence"/>
</dbReference>
<dbReference type="FunFam" id="2.130.10.10:FF:000230">
    <property type="entry name" value="Transducin beta-like protein 3"/>
    <property type="match status" value="1"/>
</dbReference>
<evidence type="ECO:0000313" key="8">
    <source>
        <dbReference type="EnsemblMetazoa" id="XP_030840363"/>
    </source>
</evidence>
<dbReference type="PRINTS" id="PR00320">
    <property type="entry name" value="GPROTEINBRPT"/>
</dbReference>
<comment type="subcellular location">
    <subcellularLocation>
        <location evidence="1">Nucleus</location>
        <location evidence="1">Nucleolus</location>
    </subcellularLocation>
</comment>
<dbReference type="GO" id="GO:0005730">
    <property type="term" value="C:nucleolus"/>
    <property type="evidence" value="ECO:0000318"/>
    <property type="project" value="GO_Central"/>
</dbReference>
<reference evidence="8" key="2">
    <citation type="submission" date="2021-01" db="UniProtKB">
        <authorList>
            <consortium name="EnsemblMetazoa"/>
        </authorList>
    </citation>
    <scope>IDENTIFICATION</scope>
</reference>
<feature type="compositionally biased region" description="Acidic residues" evidence="6">
    <location>
        <begin position="723"/>
        <end position="744"/>
    </location>
</feature>
<feature type="repeat" description="WD" evidence="5">
    <location>
        <begin position="499"/>
        <end position="531"/>
    </location>
</feature>
<dbReference type="InterPro" id="IPR013934">
    <property type="entry name" value="Utp13_C"/>
</dbReference>
<feature type="repeat" description="WD" evidence="5">
    <location>
        <begin position="77"/>
        <end position="110"/>
    </location>
</feature>
<dbReference type="RefSeq" id="XP_030840363.1">
    <property type="nucleotide sequence ID" value="XM_030984503.1"/>
</dbReference>
<evidence type="ECO:0000256" key="6">
    <source>
        <dbReference type="SAM" id="MobiDB-lite"/>
    </source>
</evidence>
<dbReference type="CTD" id="10607"/>
<dbReference type="InterPro" id="IPR036322">
    <property type="entry name" value="WD40_repeat_dom_sf"/>
</dbReference>
<evidence type="ECO:0000256" key="4">
    <source>
        <dbReference type="ARBA" id="ARBA00023242"/>
    </source>
</evidence>
<dbReference type="SUPFAM" id="SSF50978">
    <property type="entry name" value="WD40 repeat-like"/>
    <property type="match status" value="2"/>
</dbReference>
<dbReference type="InterPro" id="IPR015943">
    <property type="entry name" value="WD40/YVTN_repeat-like_dom_sf"/>
</dbReference>
<dbReference type="Gene3D" id="2.130.10.10">
    <property type="entry name" value="YVTN repeat-like/Quinoprotein amine dehydrogenase"/>
    <property type="match status" value="3"/>
</dbReference>
<evidence type="ECO:0000259" key="7">
    <source>
        <dbReference type="Pfam" id="PF08625"/>
    </source>
</evidence>
<feature type="compositionally biased region" description="Acidic residues" evidence="6">
    <location>
        <begin position="780"/>
        <end position="790"/>
    </location>
</feature>
<dbReference type="GO" id="GO:0034511">
    <property type="term" value="F:U3 snoRNA binding"/>
    <property type="evidence" value="ECO:0000318"/>
    <property type="project" value="GO_Central"/>
</dbReference>
<feature type="compositionally biased region" description="Basic and acidic residues" evidence="6">
    <location>
        <begin position="745"/>
        <end position="756"/>
    </location>
</feature>
<feature type="repeat" description="WD" evidence="5">
    <location>
        <begin position="33"/>
        <end position="76"/>
    </location>
</feature>
<feature type="repeat" description="WD" evidence="5">
    <location>
        <begin position="1"/>
        <end position="24"/>
    </location>
</feature>
<feature type="compositionally biased region" description="Basic and acidic residues" evidence="6">
    <location>
        <begin position="791"/>
        <end position="808"/>
    </location>
</feature>
<feature type="domain" description="U3 small nucleolar RNA-associated protein 13 C-terminal" evidence="7">
    <location>
        <begin position="552"/>
        <end position="686"/>
    </location>
</feature>
<reference evidence="9" key="1">
    <citation type="submission" date="2015-02" db="EMBL/GenBank/DDBJ databases">
        <title>Genome sequencing for Strongylocentrotus purpuratus.</title>
        <authorList>
            <person name="Murali S."/>
            <person name="Liu Y."/>
            <person name="Vee V."/>
            <person name="English A."/>
            <person name="Wang M."/>
            <person name="Skinner E."/>
            <person name="Han Y."/>
            <person name="Muzny D.M."/>
            <person name="Worley K.C."/>
            <person name="Gibbs R.A."/>
        </authorList>
    </citation>
    <scope>NUCLEOTIDE SEQUENCE</scope>
</reference>
<dbReference type="GeneID" id="100891641"/>
<dbReference type="InterPro" id="IPR019775">
    <property type="entry name" value="WD40_repeat_CS"/>
</dbReference>
<dbReference type="InterPro" id="IPR020472">
    <property type="entry name" value="WD40_PAC1"/>
</dbReference>
<dbReference type="GO" id="GO:0000480">
    <property type="term" value="P:endonucleolytic cleavage in 5'-ETS of tricistronic rRNA transcript (SSU-rRNA, 5.8S rRNA, LSU-rRNA)"/>
    <property type="evidence" value="ECO:0000318"/>
    <property type="project" value="GO_Central"/>
</dbReference>
<dbReference type="CDD" id="cd00200">
    <property type="entry name" value="WD40"/>
    <property type="match status" value="2"/>
</dbReference>
<keyword evidence="9" id="KW-1185">Reference proteome</keyword>
<dbReference type="GO" id="GO:0032040">
    <property type="term" value="C:small-subunit processome"/>
    <property type="evidence" value="ECO:0007669"/>
    <property type="project" value="InterPro"/>
</dbReference>
<dbReference type="SMART" id="SM00320">
    <property type="entry name" value="WD40"/>
    <property type="match status" value="12"/>
</dbReference>
<dbReference type="KEGG" id="spu:100891641"/>
<organism evidence="8 9">
    <name type="scientific">Strongylocentrotus purpuratus</name>
    <name type="common">Purple sea urchin</name>
    <dbReference type="NCBI Taxonomy" id="7668"/>
    <lineage>
        <taxon>Eukaryota</taxon>
        <taxon>Metazoa</taxon>
        <taxon>Echinodermata</taxon>
        <taxon>Eleutherozoa</taxon>
        <taxon>Echinozoa</taxon>
        <taxon>Echinoidea</taxon>
        <taxon>Euechinoidea</taxon>
        <taxon>Echinacea</taxon>
        <taxon>Camarodonta</taxon>
        <taxon>Echinidea</taxon>
        <taxon>Strongylocentrotidae</taxon>
        <taxon>Strongylocentrotus</taxon>
    </lineage>
</organism>
<dbReference type="PANTHER" id="PTHR19854:SF15">
    <property type="entry name" value="TRANSDUCIN BETA-LIKE PROTEIN 3"/>
    <property type="match status" value="1"/>
</dbReference>
<protein>
    <recommendedName>
        <fullName evidence="7">U3 small nucleolar RNA-associated protein 13 C-terminal domain-containing protein</fullName>
    </recommendedName>
</protein>
<dbReference type="PROSITE" id="PS50082">
    <property type="entry name" value="WD_REPEATS_2"/>
    <property type="match status" value="8"/>
</dbReference>
<feature type="repeat" description="WD" evidence="5">
    <location>
        <begin position="415"/>
        <end position="456"/>
    </location>
</feature>
<accession>A0A7M7SYD5</accession>
<name>A0A7M7SYD5_STRPU</name>
<evidence type="ECO:0000256" key="3">
    <source>
        <dbReference type="ARBA" id="ARBA00022737"/>
    </source>
</evidence>
<dbReference type="AlphaFoldDB" id="A0A7M7SYD5"/>
<dbReference type="InterPro" id="IPR001680">
    <property type="entry name" value="WD40_rpt"/>
</dbReference>
<evidence type="ECO:0000256" key="1">
    <source>
        <dbReference type="ARBA" id="ARBA00004604"/>
    </source>
</evidence>
<feature type="repeat" description="WD" evidence="5">
    <location>
        <begin position="373"/>
        <end position="414"/>
    </location>
</feature>
<feature type="repeat" description="WD" evidence="5">
    <location>
        <begin position="457"/>
        <end position="498"/>
    </location>
</feature>
<dbReference type="EnsemblMetazoa" id="XM_030984503">
    <property type="protein sequence ID" value="XP_030840363"/>
    <property type="gene ID" value="LOC100891641"/>
</dbReference>
<feature type="repeat" description="WD" evidence="5">
    <location>
        <begin position="272"/>
        <end position="313"/>
    </location>
</feature>
<evidence type="ECO:0000313" key="9">
    <source>
        <dbReference type="Proteomes" id="UP000007110"/>
    </source>
</evidence>
<dbReference type="OrthoDB" id="5414888at2759"/>
<dbReference type="GO" id="GO:0030686">
    <property type="term" value="C:90S preribosome"/>
    <property type="evidence" value="ECO:0000318"/>
    <property type="project" value="GO_Central"/>
</dbReference>
<dbReference type="InParanoid" id="A0A7M7SYD5"/>
<dbReference type="PANTHER" id="PTHR19854">
    <property type="entry name" value="TRANSDUCIN BETA-LIKE 3"/>
    <property type="match status" value="1"/>
</dbReference>